<dbReference type="InterPro" id="IPR012349">
    <property type="entry name" value="Split_barrel_FMN-bd"/>
</dbReference>
<dbReference type="Proteomes" id="UP001500575">
    <property type="component" value="Unassembled WGS sequence"/>
</dbReference>
<comment type="caution">
    <text evidence="3">The sequence shown here is derived from an EMBL/GenBank/DDBJ whole genome shotgun (WGS) entry which is preliminary data.</text>
</comment>
<evidence type="ECO:0000313" key="3">
    <source>
        <dbReference type="EMBL" id="GAA2132467.1"/>
    </source>
</evidence>
<reference evidence="3 4" key="1">
    <citation type="journal article" date="2019" name="Int. J. Syst. Evol. Microbiol.">
        <title>The Global Catalogue of Microorganisms (GCM) 10K type strain sequencing project: providing services to taxonomists for standard genome sequencing and annotation.</title>
        <authorList>
            <consortium name="The Broad Institute Genomics Platform"/>
            <consortium name="The Broad Institute Genome Sequencing Center for Infectious Disease"/>
            <person name="Wu L."/>
            <person name="Ma J."/>
        </authorList>
    </citation>
    <scope>NUCLEOTIDE SEQUENCE [LARGE SCALE GENOMIC DNA]</scope>
    <source>
        <strain evidence="3 4">JCM 16021</strain>
    </source>
</reference>
<proteinExistence type="inferred from homology"/>
<keyword evidence="4" id="KW-1185">Reference proteome</keyword>
<dbReference type="EMBL" id="BAAAQQ010000013">
    <property type="protein sequence ID" value="GAA2132467.1"/>
    <property type="molecule type" value="Genomic_DNA"/>
</dbReference>
<dbReference type="RefSeq" id="WP_344305309.1">
    <property type="nucleotide sequence ID" value="NZ_BAAAQQ010000013.1"/>
</dbReference>
<accession>A0ABN2YU70</accession>
<name>A0ABN2YU70_9ACTN</name>
<organism evidence="3 4">
    <name type="scientific">Nocardioides bigeumensis</name>
    <dbReference type="NCBI Taxonomy" id="433657"/>
    <lineage>
        <taxon>Bacteria</taxon>
        <taxon>Bacillati</taxon>
        <taxon>Actinomycetota</taxon>
        <taxon>Actinomycetes</taxon>
        <taxon>Propionibacteriales</taxon>
        <taxon>Nocardioidaceae</taxon>
        <taxon>Nocardioides</taxon>
    </lineage>
</organism>
<dbReference type="Gene3D" id="2.30.110.10">
    <property type="entry name" value="Electron Transport, Fmn-binding Protein, Chain A"/>
    <property type="match status" value="1"/>
</dbReference>
<evidence type="ECO:0000256" key="1">
    <source>
        <dbReference type="ARBA" id="ARBA00008710"/>
    </source>
</evidence>
<evidence type="ECO:0000256" key="2">
    <source>
        <dbReference type="ARBA" id="ARBA00049106"/>
    </source>
</evidence>
<comment type="catalytic activity">
    <reaction evidence="2">
        <text>oxidized coenzyme F420-(gamma-L-Glu)(n) + a quinol + H(+) = reduced coenzyme F420-(gamma-L-Glu)(n) + a quinone</text>
        <dbReference type="Rhea" id="RHEA:39663"/>
        <dbReference type="Rhea" id="RHEA-COMP:12939"/>
        <dbReference type="Rhea" id="RHEA-COMP:14378"/>
        <dbReference type="ChEBI" id="CHEBI:15378"/>
        <dbReference type="ChEBI" id="CHEBI:24646"/>
        <dbReference type="ChEBI" id="CHEBI:132124"/>
        <dbReference type="ChEBI" id="CHEBI:133980"/>
        <dbReference type="ChEBI" id="CHEBI:139511"/>
    </reaction>
</comment>
<dbReference type="InterPro" id="IPR004378">
    <property type="entry name" value="F420H2_quin_Rdtase"/>
</dbReference>
<dbReference type="Pfam" id="PF04075">
    <property type="entry name" value="F420H2_quin_red"/>
    <property type="match status" value="1"/>
</dbReference>
<dbReference type="NCBIfam" id="TIGR00026">
    <property type="entry name" value="hi_GC_TIGR00026"/>
    <property type="match status" value="1"/>
</dbReference>
<evidence type="ECO:0000313" key="4">
    <source>
        <dbReference type="Proteomes" id="UP001500575"/>
    </source>
</evidence>
<dbReference type="PANTHER" id="PTHR39428">
    <property type="entry name" value="F420H(2)-DEPENDENT QUINONE REDUCTASE RV1261C"/>
    <property type="match status" value="1"/>
</dbReference>
<gene>
    <name evidence="3" type="ORF">GCM10009843_37070</name>
</gene>
<sequence length="156" mass="17915">MTVLEGEYEPSTWDWVHDQVDTYERTGGREANLLRGRPEWPIVVITSRGAKSGKLRKNPVMRVEKDGVYAAVASKGGDPTHPVWYYNFLAHPVVQLQDGPEPHLYRARLVEGAERAEWWERSVAQYAPYASYQEKTDREIPVFLLERIEDDAELSA</sequence>
<dbReference type="PANTHER" id="PTHR39428:SF3">
    <property type="entry name" value="DEAZAFLAVIN-DEPENDENT NITROREDUCTASE"/>
    <property type="match status" value="1"/>
</dbReference>
<protein>
    <submittedName>
        <fullName evidence="3">Nitroreductase family deazaflavin-dependent oxidoreductase</fullName>
    </submittedName>
</protein>
<comment type="similarity">
    <text evidence="1">Belongs to the F420H(2)-dependent quinone reductase family.</text>
</comment>